<evidence type="ECO:0000256" key="1">
    <source>
        <dbReference type="ARBA" id="ARBA00005189"/>
    </source>
</evidence>
<evidence type="ECO:0000313" key="9">
    <source>
        <dbReference type="Proteomes" id="UP000074561"/>
    </source>
</evidence>
<keyword evidence="5 8" id="KW-0012">Acyltransferase</keyword>
<dbReference type="Proteomes" id="UP000074561">
    <property type="component" value="Chromosome"/>
</dbReference>
<organism evidence="8 9">
    <name type="scientific">Collimonas pratensis</name>
    <dbReference type="NCBI Taxonomy" id="279113"/>
    <lineage>
        <taxon>Bacteria</taxon>
        <taxon>Pseudomonadati</taxon>
        <taxon>Pseudomonadota</taxon>
        <taxon>Betaproteobacteria</taxon>
        <taxon>Burkholderiales</taxon>
        <taxon>Oxalobacteraceae</taxon>
        <taxon>Collimonas</taxon>
    </lineage>
</organism>
<dbReference type="OrthoDB" id="9806880at2"/>
<dbReference type="PANTHER" id="PTHR10434:SF64">
    <property type="entry name" value="1-ACYL-SN-GLYCEROL-3-PHOSPHATE ACYLTRANSFERASE-RELATED"/>
    <property type="match status" value="1"/>
</dbReference>
<sequence length="260" mass="28592">MSSLQKRLQFTWRLTRVLLHLVVGLWTCAVVFPFADDTGRRWRIRQWSVELLAICRVQVSLHNPGNNVAAVRALIVANHISWLDIFAINSIQTCSFVGKSDIRDWPLLGWLCEKGGTIFIARGKQRDVRRIFQGLVTSIEAGERVAFFPEGTTAPQGALLPFHANLFEAALDARVPVQPYALRYLDAQGALHPAADFIGDMTFAQSMIAILQGEPMKAELIQLAPIETAGLHRRQLATAAQGLIAEALGQSQAEQASAAA</sequence>
<evidence type="ECO:0000256" key="5">
    <source>
        <dbReference type="ARBA" id="ARBA00023315"/>
    </source>
</evidence>
<evidence type="ECO:0000256" key="2">
    <source>
        <dbReference type="ARBA" id="ARBA00022516"/>
    </source>
</evidence>
<evidence type="ECO:0000256" key="6">
    <source>
        <dbReference type="SAM" id="Phobius"/>
    </source>
</evidence>
<keyword evidence="3 8" id="KW-0808">Transferase</keyword>
<proteinExistence type="predicted"/>
<dbReference type="CDD" id="cd07989">
    <property type="entry name" value="LPLAT_AGPAT-like"/>
    <property type="match status" value="1"/>
</dbReference>
<dbReference type="PANTHER" id="PTHR10434">
    <property type="entry name" value="1-ACYL-SN-GLYCEROL-3-PHOSPHATE ACYLTRANSFERASE"/>
    <property type="match status" value="1"/>
</dbReference>
<gene>
    <name evidence="8" type="ORF">CPter91_0929</name>
</gene>
<reference evidence="8 9" key="1">
    <citation type="submission" date="2015-11" db="EMBL/GenBank/DDBJ databases">
        <title>Exploring the genomic traits of fungus-feeding bacterial genus Collimonas.</title>
        <authorList>
            <person name="Song C."/>
            <person name="Schmidt R."/>
            <person name="de Jager V."/>
            <person name="Krzyzanowska D."/>
            <person name="Jongedijk E."/>
            <person name="Cankar K."/>
            <person name="Beekwilder J."/>
            <person name="van Veen A."/>
            <person name="de Boer W."/>
            <person name="van Veen J.A."/>
            <person name="Garbeva P."/>
        </authorList>
    </citation>
    <scope>NUCLEOTIDE SEQUENCE [LARGE SCALE GENOMIC DNA]</scope>
    <source>
        <strain evidence="8 9">Ter91</strain>
    </source>
</reference>
<name>A0A127PZW6_9BURK</name>
<protein>
    <submittedName>
        <fullName evidence="8">Acyltransferase family protein</fullName>
    </submittedName>
</protein>
<dbReference type="GO" id="GO:0003841">
    <property type="term" value="F:1-acylglycerol-3-phosphate O-acyltransferase activity"/>
    <property type="evidence" value="ECO:0007669"/>
    <property type="project" value="TreeGrafter"/>
</dbReference>
<dbReference type="STRING" id="279113.CPter91_0929"/>
<feature type="transmembrane region" description="Helical" evidence="6">
    <location>
        <begin position="17"/>
        <end position="35"/>
    </location>
</feature>
<keyword evidence="6" id="KW-0812">Transmembrane</keyword>
<evidence type="ECO:0000259" key="7">
    <source>
        <dbReference type="SMART" id="SM00563"/>
    </source>
</evidence>
<dbReference type="Pfam" id="PF01553">
    <property type="entry name" value="Acyltransferase"/>
    <property type="match status" value="1"/>
</dbReference>
<dbReference type="GO" id="GO:0006654">
    <property type="term" value="P:phosphatidic acid biosynthetic process"/>
    <property type="evidence" value="ECO:0007669"/>
    <property type="project" value="TreeGrafter"/>
</dbReference>
<dbReference type="AlphaFoldDB" id="A0A127PZW6"/>
<dbReference type="InterPro" id="IPR002123">
    <property type="entry name" value="Plipid/glycerol_acylTrfase"/>
</dbReference>
<comment type="pathway">
    <text evidence="1">Lipid metabolism.</text>
</comment>
<evidence type="ECO:0000256" key="3">
    <source>
        <dbReference type="ARBA" id="ARBA00022679"/>
    </source>
</evidence>
<keyword evidence="4" id="KW-0443">Lipid metabolism</keyword>
<dbReference type="PATRIC" id="fig|279113.9.peg.925"/>
<keyword evidence="6" id="KW-1133">Transmembrane helix</keyword>
<dbReference type="RefSeq" id="WP_061937409.1">
    <property type="nucleotide sequence ID" value="NZ_CP013234.1"/>
</dbReference>
<dbReference type="EMBL" id="CP013234">
    <property type="protein sequence ID" value="AMP03317.1"/>
    <property type="molecule type" value="Genomic_DNA"/>
</dbReference>
<dbReference type="KEGG" id="cpra:CPter91_0929"/>
<feature type="domain" description="Phospholipid/glycerol acyltransferase" evidence="7">
    <location>
        <begin position="73"/>
        <end position="185"/>
    </location>
</feature>
<dbReference type="SUPFAM" id="SSF69593">
    <property type="entry name" value="Glycerol-3-phosphate (1)-acyltransferase"/>
    <property type="match status" value="1"/>
</dbReference>
<evidence type="ECO:0000256" key="4">
    <source>
        <dbReference type="ARBA" id="ARBA00023098"/>
    </source>
</evidence>
<dbReference type="SMART" id="SM00563">
    <property type="entry name" value="PlsC"/>
    <property type="match status" value="1"/>
</dbReference>
<keyword evidence="6" id="KW-0472">Membrane</keyword>
<evidence type="ECO:0000313" key="8">
    <source>
        <dbReference type="EMBL" id="AMP03317.1"/>
    </source>
</evidence>
<accession>A0A127PZW6</accession>
<keyword evidence="2" id="KW-0444">Lipid biosynthesis</keyword>